<dbReference type="InterPro" id="IPR036236">
    <property type="entry name" value="Znf_C2H2_sf"/>
</dbReference>
<name>A0A9J7EMB1_SPOLT</name>
<feature type="domain" description="C2H2-type" evidence="3">
    <location>
        <begin position="1289"/>
        <end position="1316"/>
    </location>
</feature>
<feature type="compositionally biased region" description="Basic and acidic residues" evidence="2">
    <location>
        <begin position="1132"/>
        <end position="1145"/>
    </location>
</feature>
<sequence length="1528" mass="177576">MNEININIEGYNVNGICVGCLNYNRRMFYNSDIKECFRLLGNIDVPDGLEIQVCWECLARVKSAIRFRKQILQSYDFLIKYSKEHTFLDSPHDFEPHATKSLLKTEVFVEQVKEVKEGVEDEKEVLVKDEEHQLEYTFGNDERHPSSSSSDPEDTSQNPLTILWEVHDNENEVQKISDPLAEDESNHSSSEILFKVEEVLEGSNLNGATSPTLELLMPSSCIQSCDTELSPKHIGIDSHKNSSTSDKRTTRKRVRHTEEWQDVKRKRLRNLGKKYITKKGKEVDEKSMGAPCKCHYKCYDRISEEQRLECFQHFWQLGDRVQQWHFIIKYTEKMNKKRCTNIHIDNRRKYTFKYYLPILAGSSEATSSSKVHNSSDTTISRETDCEKTAVCQIMFINTLAISDRIIKTAWAKNNGTANLEDRRGRHGNRIRKKISVCEEIQMDEKPQEITTDISELNNMSDPLTEDVDSNDSSTFSLEVSQSMENSQVKLEKLIEDALMNESTSELLVSTPIPSPANSESICDSGLSLNLNTKVDTTKKSSTSDKRTTRKRVKRTEEWRDVKRKRLRNLGKKYITKKGKEVDEKSMGAPCECHYKCYDRISEEQRLECFKQFWQLGDRVQQWHFIIKYTEKMNKKSCTNIHINNRRKYTFKYYLPILAGSSEATSSKVPNSNDTPSSSETDCEKIAVCQIMFINTLAISDRIIKTAWAKNNGTANLEDRRGRHGNRIRKKISVCEEMQMDEETLEITTDISELNNMSDPLTEDVDSNDLSAFSLEVSQSMENPQIKLEKLIEDALLNESTSELSVSTPIPSPANSESICDSGLSLNLNTKVDTTKKSSTSDKRTTRKRVKRTEEWRDVKRKRLRNLGKKYITKKGKEVDEKSMGAPCECHYKCYDRISEEQRLECFKQFWQLGDRVQQWHFIIKYTEKMNKKRCMNIHIDNRRKYTFKYYLPILAASSKVHNSSDTTSSSETDCEKIAVCQIMFINTLAISGRIIKTAWAKNNGTANLEDRRGRHGNHRVIKNTAMENSVCDHVRTFTPSRSLRRKSQKIYLKDLNLTKMFKLYLNWFDPKKYLIRNVDIKEEALEDTYFEDIPGKNEVSSDEDVQLSKLKEETERDKKRKKSEKKKQKLAPKKDKQKKEKNVEKKNRKLKNLPGDLVELYTMSNDEMWVIRWEDLNSKEFQKLKYRCDTCIIAFNTEKLMQDHLNGKHQPKGENCHQCPICEAYFLTKDNLSAHKALHQQGYKCKECGFNTGLKKRMMKHVGEHKTGDSFTCSSCGSSFRVIHDGLSYPCPICGKLFQWKRNLYRHTRNHRERAAGALHECRDCGKTFASRDCYNNHMRLSKRHVADEALQHACTYCDKKFPTKWCLTDHVDWDHLKRIKYQCSSCFKPFKTAKILVAHVKNIHEGKKKEVEGEHLCEICGKSYRTVKRLKGHVWAMHTKRSNSKVYKCKLCPATFMWQTSIYKHMKMMHDNKKAKTQRAAPPVKKEEPYPGIELANRMQYFQQNLSGNLNIVHIQPIEIGQNIVFK</sequence>
<dbReference type="Proteomes" id="UP000301870">
    <property type="component" value="Chromosome 3"/>
</dbReference>
<gene>
    <name evidence="5" type="primary">LOC111359658</name>
</gene>
<evidence type="ECO:0000313" key="5">
    <source>
        <dbReference type="RefSeq" id="XP_022831027.1"/>
    </source>
</evidence>
<feature type="domain" description="C2H2-type" evidence="3">
    <location>
        <begin position="1382"/>
        <end position="1410"/>
    </location>
</feature>
<organism evidence="4 5">
    <name type="scientific">Spodoptera litura</name>
    <name type="common">Asian cotton leafworm</name>
    <dbReference type="NCBI Taxonomy" id="69820"/>
    <lineage>
        <taxon>Eukaryota</taxon>
        <taxon>Metazoa</taxon>
        <taxon>Ecdysozoa</taxon>
        <taxon>Arthropoda</taxon>
        <taxon>Hexapoda</taxon>
        <taxon>Insecta</taxon>
        <taxon>Pterygota</taxon>
        <taxon>Neoptera</taxon>
        <taxon>Endopterygota</taxon>
        <taxon>Lepidoptera</taxon>
        <taxon>Glossata</taxon>
        <taxon>Ditrysia</taxon>
        <taxon>Noctuoidea</taxon>
        <taxon>Noctuidae</taxon>
        <taxon>Amphipyrinae</taxon>
        <taxon>Spodoptera</taxon>
    </lineage>
</organism>
<feature type="domain" description="C2H2-type" evidence="3">
    <location>
        <begin position="1448"/>
        <end position="1476"/>
    </location>
</feature>
<dbReference type="Gene3D" id="3.30.160.60">
    <property type="entry name" value="Classic Zinc Finger"/>
    <property type="match status" value="4"/>
</dbReference>
<dbReference type="PANTHER" id="PTHR10773">
    <property type="entry name" value="DNA-DIRECTED RNA POLYMERASES I, II, AND III SUBUNIT RPABC2"/>
    <property type="match status" value="1"/>
</dbReference>
<feature type="compositionally biased region" description="Basic and acidic residues" evidence="2">
    <location>
        <begin position="136"/>
        <end position="145"/>
    </location>
</feature>
<dbReference type="KEGG" id="sliu:111359658"/>
<keyword evidence="1" id="KW-0862">Zinc</keyword>
<protein>
    <submittedName>
        <fullName evidence="5">Uncharacterized protein LOC111359658</fullName>
    </submittedName>
</protein>
<dbReference type="OrthoDB" id="427030at2759"/>
<feature type="region of interest" description="Disordered" evidence="2">
    <location>
        <begin position="136"/>
        <end position="157"/>
    </location>
</feature>
<feature type="compositionally biased region" description="Basic residues" evidence="2">
    <location>
        <begin position="1118"/>
        <end position="1131"/>
    </location>
</feature>
<dbReference type="SUPFAM" id="SSF57667">
    <property type="entry name" value="beta-beta-alpha zinc fingers"/>
    <property type="match status" value="4"/>
</dbReference>
<accession>A0A9J7EMB1</accession>
<feature type="compositionally biased region" description="Basic and acidic residues" evidence="2">
    <location>
        <begin position="233"/>
        <end position="248"/>
    </location>
</feature>
<dbReference type="Pfam" id="PF13912">
    <property type="entry name" value="zf-C2H2_6"/>
    <property type="match status" value="1"/>
</dbReference>
<keyword evidence="4" id="KW-1185">Reference proteome</keyword>
<feature type="domain" description="C2H2-type" evidence="3">
    <location>
        <begin position="1416"/>
        <end position="1444"/>
    </location>
</feature>
<dbReference type="GeneID" id="111359658"/>
<feature type="domain" description="C2H2-type" evidence="3">
    <location>
        <begin position="1320"/>
        <end position="1350"/>
    </location>
</feature>
<dbReference type="RefSeq" id="XP_022831027.1">
    <property type="nucleotide sequence ID" value="XM_022975259.1"/>
</dbReference>
<evidence type="ECO:0000256" key="1">
    <source>
        <dbReference type="PROSITE-ProRule" id="PRU00042"/>
    </source>
</evidence>
<dbReference type="Pfam" id="PF00096">
    <property type="entry name" value="zf-C2H2"/>
    <property type="match status" value="1"/>
</dbReference>
<dbReference type="PANTHER" id="PTHR10773:SF19">
    <property type="match status" value="1"/>
</dbReference>
<dbReference type="GO" id="GO:0008270">
    <property type="term" value="F:zinc ion binding"/>
    <property type="evidence" value="ECO:0007669"/>
    <property type="project" value="UniProtKB-KW"/>
</dbReference>
<dbReference type="PROSITE" id="PS50157">
    <property type="entry name" value="ZINC_FINGER_C2H2_2"/>
    <property type="match status" value="5"/>
</dbReference>
<feature type="region of interest" description="Disordered" evidence="2">
    <location>
        <begin position="1096"/>
        <end position="1148"/>
    </location>
</feature>
<keyword evidence="1" id="KW-0479">Metal-binding</keyword>
<proteinExistence type="predicted"/>
<dbReference type="InterPro" id="IPR013087">
    <property type="entry name" value="Znf_C2H2_type"/>
</dbReference>
<evidence type="ECO:0000313" key="4">
    <source>
        <dbReference type="Proteomes" id="UP000301870"/>
    </source>
</evidence>
<dbReference type="SMART" id="SM00355">
    <property type="entry name" value="ZnF_C2H2"/>
    <property type="match status" value="9"/>
</dbReference>
<dbReference type="PROSITE" id="PS00028">
    <property type="entry name" value="ZINC_FINGER_C2H2_1"/>
    <property type="match status" value="7"/>
</dbReference>
<keyword evidence="1" id="KW-0863">Zinc-finger</keyword>
<feature type="region of interest" description="Disordered" evidence="2">
    <location>
        <begin position="233"/>
        <end position="257"/>
    </location>
</feature>
<evidence type="ECO:0000259" key="3">
    <source>
        <dbReference type="PROSITE" id="PS50157"/>
    </source>
</evidence>
<reference evidence="5" key="1">
    <citation type="submission" date="2025-08" db="UniProtKB">
        <authorList>
            <consortium name="RefSeq"/>
        </authorList>
    </citation>
    <scope>IDENTIFICATION</scope>
    <source>
        <strain evidence="5">Ishihara</strain>
        <tissue evidence="5">Whole body</tissue>
    </source>
</reference>
<evidence type="ECO:0000256" key="2">
    <source>
        <dbReference type="SAM" id="MobiDB-lite"/>
    </source>
</evidence>